<keyword evidence="4 5" id="KW-0067">ATP-binding</keyword>
<evidence type="ECO:0000256" key="4">
    <source>
        <dbReference type="ARBA" id="ARBA00022840"/>
    </source>
</evidence>
<dbReference type="Gene3D" id="3.30.200.20">
    <property type="entry name" value="Phosphorylase Kinase, domain 1"/>
    <property type="match status" value="2"/>
</dbReference>
<dbReference type="InterPro" id="IPR001245">
    <property type="entry name" value="Ser-Thr/Tyr_kinase_cat_dom"/>
</dbReference>
<evidence type="ECO:0000313" key="10">
    <source>
        <dbReference type="Proteomes" id="UP001321479"/>
    </source>
</evidence>
<feature type="binding site" evidence="5">
    <location>
        <position position="823"/>
    </location>
    <ligand>
        <name>ATP</name>
        <dbReference type="ChEBI" id="CHEBI:30616"/>
    </ligand>
</feature>
<accession>A0ABM7NRK3</accession>
<dbReference type="PANTHER" id="PTHR44329">
    <property type="entry name" value="SERINE/THREONINE-PROTEIN KINASE TNNI3K-RELATED"/>
    <property type="match status" value="1"/>
</dbReference>
<keyword evidence="7" id="KW-1133">Transmembrane helix</keyword>
<name>A0ABM7NRK3_9VIRU</name>
<evidence type="ECO:0000256" key="7">
    <source>
        <dbReference type="SAM" id="Phobius"/>
    </source>
</evidence>
<keyword evidence="3 5" id="KW-0547">Nucleotide-binding</keyword>
<dbReference type="Pfam" id="PF00211">
    <property type="entry name" value="Guanylate_cyc"/>
    <property type="match status" value="1"/>
</dbReference>
<dbReference type="InterPro" id="IPR051681">
    <property type="entry name" value="Ser/Thr_Kinases-Pseudokinases"/>
</dbReference>
<evidence type="ECO:0000256" key="6">
    <source>
        <dbReference type="SAM" id="MobiDB-lite"/>
    </source>
</evidence>
<evidence type="ECO:0000313" key="9">
    <source>
        <dbReference type="EMBL" id="BCS82726.1"/>
    </source>
</evidence>
<evidence type="ECO:0000259" key="8">
    <source>
        <dbReference type="PROSITE" id="PS50011"/>
    </source>
</evidence>
<keyword evidence="2" id="KW-0723">Serine/threonine-protein kinase</keyword>
<proteinExistence type="predicted"/>
<dbReference type="PROSITE" id="PS00108">
    <property type="entry name" value="PROTEIN_KINASE_ST"/>
    <property type="match status" value="2"/>
</dbReference>
<keyword evidence="9" id="KW-0418">Kinase</keyword>
<dbReference type="PROSITE" id="PS00022">
    <property type="entry name" value="EGF_1"/>
    <property type="match status" value="1"/>
</dbReference>
<evidence type="ECO:0000256" key="3">
    <source>
        <dbReference type="ARBA" id="ARBA00022741"/>
    </source>
</evidence>
<dbReference type="SMART" id="SM00044">
    <property type="entry name" value="CYCc"/>
    <property type="match status" value="1"/>
</dbReference>
<dbReference type="EMBL" id="AP024483">
    <property type="protein sequence ID" value="BCS82726.1"/>
    <property type="molecule type" value="Genomic_DNA"/>
</dbReference>
<feature type="region of interest" description="Disordered" evidence="6">
    <location>
        <begin position="1094"/>
        <end position="1125"/>
    </location>
</feature>
<dbReference type="SUPFAM" id="SSF56112">
    <property type="entry name" value="Protein kinase-like (PK-like)"/>
    <property type="match status" value="2"/>
</dbReference>
<dbReference type="Pfam" id="PF07714">
    <property type="entry name" value="PK_Tyr_Ser-Thr"/>
    <property type="match status" value="2"/>
</dbReference>
<evidence type="ECO:0000256" key="2">
    <source>
        <dbReference type="ARBA" id="ARBA00022527"/>
    </source>
</evidence>
<dbReference type="Proteomes" id="UP001321479">
    <property type="component" value="Segment"/>
</dbReference>
<dbReference type="SMART" id="SM00220">
    <property type="entry name" value="S_TKc"/>
    <property type="match status" value="2"/>
</dbReference>
<dbReference type="InterPro" id="IPR000742">
    <property type="entry name" value="EGF"/>
</dbReference>
<dbReference type="InterPro" id="IPR001054">
    <property type="entry name" value="A/G_cyclase"/>
</dbReference>
<feature type="domain" description="Protein kinase" evidence="8">
    <location>
        <begin position="796"/>
        <end position="1059"/>
    </location>
</feature>
<evidence type="ECO:0000256" key="5">
    <source>
        <dbReference type="PROSITE-ProRule" id="PRU10141"/>
    </source>
</evidence>
<dbReference type="InterPro" id="IPR024370">
    <property type="entry name" value="PBP_domain"/>
</dbReference>
<dbReference type="Gene3D" id="1.10.510.10">
    <property type="entry name" value="Transferase(Phosphotransferase) domain 1"/>
    <property type="match status" value="2"/>
</dbReference>
<organism evidence="9 10">
    <name type="scientific">Cotonvirus japonicus</name>
    <dbReference type="NCBI Taxonomy" id="2811091"/>
    <lineage>
        <taxon>Viruses</taxon>
        <taxon>Varidnaviria</taxon>
        <taxon>Bamfordvirae</taxon>
        <taxon>Nucleocytoviricota</taxon>
        <taxon>Megaviricetes</taxon>
        <taxon>Imitervirales</taxon>
        <taxon>Mimiviridae</taxon>
        <taxon>Megamimivirinae</taxon>
        <taxon>Cotonvirus</taxon>
        <taxon>Cotonvirus japonicum</taxon>
    </lineage>
</organism>
<dbReference type="GeneID" id="80557931"/>
<feature type="compositionally biased region" description="Low complexity" evidence="6">
    <location>
        <begin position="1095"/>
        <end position="1107"/>
    </location>
</feature>
<dbReference type="PANTHER" id="PTHR44329:SF298">
    <property type="entry name" value="MIXED LINEAGE KINASE DOMAIN-LIKE PROTEIN"/>
    <property type="match status" value="1"/>
</dbReference>
<keyword evidence="7" id="KW-0812">Transmembrane</keyword>
<dbReference type="GO" id="GO:0016301">
    <property type="term" value="F:kinase activity"/>
    <property type="evidence" value="ECO:0007669"/>
    <property type="project" value="UniProtKB-KW"/>
</dbReference>
<feature type="transmembrane region" description="Helical" evidence="7">
    <location>
        <begin position="751"/>
        <end position="780"/>
    </location>
</feature>
<dbReference type="CDD" id="cd13999">
    <property type="entry name" value="STKc_MAP3K-like"/>
    <property type="match status" value="2"/>
</dbReference>
<dbReference type="Pfam" id="PF12849">
    <property type="entry name" value="PBP_like_2"/>
    <property type="match status" value="1"/>
</dbReference>
<sequence length="1656" mass="184913">MTNYYRAMVIGFIIILTLSTMSTLTQAQIGARIYGTGSLSSESLFTKLIELYSYTDDVVNIIFDAFPINIVLTQVTTTDFNVVDRAIPNAIKDLYKIVQFPLAGQAIVMSYNIPELVGCPRIIITREIIAQIWLGNIRMWNDSAIVNLNPGLAGILPETNIKIGYNDDTTVSISAITQFSLSSFSAEFATKFASANKKFSNMTLALEGLSVDAGPSSIGRLNWLKNTTYGLTFLNYADVFDIDNPGISSMNIYNKAGNLVEPNIDSVQSAMADYKEQYINNNFAVDIYDAPGNYSWPISYVNYILMAHNLSQLDCSRPSELLDFISWIYTNSAASKAMLALQFYPLEKTLQKVAIDNMFIVSCDNNTVLNNQHLISFGAPISIMNAWPKKWGTDTSSLKYYKSLSSDAINLQKTFGADFTLSINGVDPAYYEAIPDLGVMPLAAFAIVPAYNIPFLSTQNLVLDYETIAGIYLGLITNWNDTRIRNTNTQEIRDKLPNANIIVVVQNTTSDINKLFTTFLSEKIPEFASEIGSTYNPTFPLNPANTLYVNDLDSLGNVLVVTTNSFAFWSDFGVRLLSRTQIVNMASLQTETGFTVSLTPKSLENAVNEYVESGKLISEATTIMASGTNSWPIATFVSMIYRQTTMQYRDKAVALSDFAYWTQTNDVAIRNANIQGYFLANNNPKLASMNLELLKAMTFNGTTISSIANCIQSGTICNNQGICTNNSCNCHSGKTGQYCELIVSDSSDQTLVIVLSIVIPIVILIVLLMISMLILIVFLLRKRTPNDEWEIDFDELEIGESIGNGGFGTVNKALWKGTEVAVKTITAENISKEMERNFKEEVRITTSLRHPNVVLFMAASTKSPKMCIVMEYMSLGSLYELLDNELIPEIPFMLKIKMAYQASKGMHFLHSSGIVHRDLKSLNLLLDSKWNVKVSDFGLTKFKTDLENKKKIHDQIIGTIHWTAPEILNDMPEIDYSLSDIYSFGIILWELATRQHPYPGMTSAAIAVAVIRDGLRPPISSEVENSITPDYKDLIHNCWNYDPAMRPTFLEIMTRLSSMAGDSSITAGTNTSSSSARSGGNIYNSNLNSIRYKSDLSSKSNNSTDSSNMEKPENNGKNARTEIRTIPHPTGEVVVVFTDISSATQLWESDAQIMHDATIIYNLIIRENITNYDGYESILSQDRNSGEGSFCVIFKNALNAIDFCENVQQNLLKANWSEELLKHPSAAIVLDNNDNEIYRGLRVRMGINIGTPKIIQDIVTRRYSYTGPVVDLCAKITIMAHGGQVLVSSNVWNIIKSARDVTTYKIKIPNDDDILDLYEIKITGLEGRFYGGFAVSTSNDSDQMSGNLSTGKSLDRSSNKSINEYAKQDVQPEDNFLTSANMCRWIINYNEIQIGKQIGAGSYGVVSYGVWKNVSVAVKKISKQMLDEKHMLEFRLEIAVLSELQHPNIILFIGACIQKPNICIVTEYMNCGNLKDVINNQSKFPWNRKIRVLHEAAKGIEYLHESKIIHRDIKSSNILVNKNEDSMNNDWDIKIADFGFARIKEENATMTRCGTPCWTAPEIIRGEKYNEKVDVYSFGIVMWEVLTGKHPFVGCNFMKVTLDILEGKRPQIPTDCPPKFKKLMKKCWNQNPNKRPNMSDIVSVLPSFIHGDDNNV</sequence>
<protein>
    <submittedName>
        <fullName evidence="9">Serine/threonine-protein kinase</fullName>
    </submittedName>
</protein>
<dbReference type="Gene3D" id="3.40.190.10">
    <property type="entry name" value="Periplasmic binding protein-like II"/>
    <property type="match status" value="4"/>
</dbReference>
<reference evidence="9 10" key="1">
    <citation type="submission" date="2021-02" db="EMBL/GenBank/DDBJ databases">
        <title>Cotonvirus japonicus, which uses Golgi apparatus of host cells for its virion factory, phylogenetically links tailed tupanvirus and icosahedral mimivirus.</title>
        <authorList>
            <person name="Takahashi H."/>
            <person name="Fukaya S."/>
            <person name="Song C."/>
            <person name="Murata K."/>
            <person name="Takemura M."/>
        </authorList>
    </citation>
    <scope>NUCLEOTIDE SEQUENCE [LARGE SCALE GENOMIC DNA]</scope>
</reference>
<comment type="subcellular location">
    <subcellularLocation>
        <location evidence="1">Membrane</location>
        <topology evidence="1">Single-pass membrane protein</topology>
    </subcellularLocation>
</comment>
<dbReference type="SUPFAM" id="SSF53850">
    <property type="entry name" value="Periplasmic binding protein-like II"/>
    <property type="match status" value="2"/>
</dbReference>
<dbReference type="InterPro" id="IPR008271">
    <property type="entry name" value="Ser/Thr_kinase_AS"/>
</dbReference>
<feature type="domain" description="Protein kinase" evidence="8">
    <location>
        <begin position="1392"/>
        <end position="1648"/>
    </location>
</feature>
<keyword evidence="10" id="KW-1185">Reference proteome</keyword>
<dbReference type="InterPro" id="IPR029787">
    <property type="entry name" value="Nucleotide_cyclase"/>
</dbReference>
<dbReference type="PROSITE" id="PS00107">
    <property type="entry name" value="PROTEIN_KINASE_ATP"/>
    <property type="match status" value="2"/>
</dbReference>
<dbReference type="InterPro" id="IPR000719">
    <property type="entry name" value="Prot_kinase_dom"/>
</dbReference>
<dbReference type="SUPFAM" id="SSF55073">
    <property type="entry name" value="Nucleotide cyclase"/>
    <property type="match status" value="1"/>
</dbReference>
<dbReference type="InterPro" id="IPR011009">
    <property type="entry name" value="Kinase-like_dom_sf"/>
</dbReference>
<feature type="binding site" evidence="5">
    <location>
        <position position="1420"/>
    </location>
    <ligand>
        <name>ATP</name>
        <dbReference type="ChEBI" id="CHEBI:30616"/>
    </ligand>
</feature>
<feature type="compositionally biased region" description="Basic and acidic residues" evidence="6">
    <location>
        <begin position="1108"/>
        <end position="1125"/>
    </location>
</feature>
<dbReference type="PRINTS" id="PR00109">
    <property type="entry name" value="TYRKINASE"/>
</dbReference>
<dbReference type="PROSITE" id="PS50011">
    <property type="entry name" value="PROTEIN_KINASE_DOM"/>
    <property type="match status" value="2"/>
</dbReference>
<keyword evidence="7" id="KW-0472">Membrane</keyword>
<evidence type="ECO:0000256" key="1">
    <source>
        <dbReference type="ARBA" id="ARBA00004167"/>
    </source>
</evidence>
<dbReference type="RefSeq" id="YP_010841334.1">
    <property type="nucleotide sequence ID" value="NC_079139.1"/>
</dbReference>
<dbReference type="InterPro" id="IPR017441">
    <property type="entry name" value="Protein_kinase_ATP_BS"/>
</dbReference>
<dbReference type="Gene3D" id="3.30.70.1230">
    <property type="entry name" value="Nucleotide cyclase"/>
    <property type="match status" value="1"/>
</dbReference>
<keyword evidence="9" id="KW-0808">Transferase</keyword>